<evidence type="ECO:0000256" key="4">
    <source>
        <dbReference type="ARBA" id="ARBA00022729"/>
    </source>
</evidence>
<feature type="binding site" evidence="5">
    <location>
        <position position="40"/>
    </location>
    <ligand>
        <name>molybdate</name>
        <dbReference type="ChEBI" id="CHEBI:36264"/>
    </ligand>
</feature>
<dbReference type="GO" id="GO:0030973">
    <property type="term" value="F:molybdate ion binding"/>
    <property type="evidence" value="ECO:0007669"/>
    <property type="project" value="TreeGrafter"/>
</dbReference>
<evidence type="ECO:0000256" key="5">
    <source>
        <dbReference type="PIRSR" id="PIRSR004846-1"/>
    </source>
</evidence>
<dbReference type="InterPro" id="IPR005950">
    <property type="entry name" value="ModA"/>
</dbReference>
<dbReference type="Gene3D" id="3.40.190.10">
    <property type="entry name" value="Periplasmic binding protein-like II"/>
    <property type="match status" value="2"/>
</dbReference>
<dbReference type="EMBL" id="WMEQ01000011">
    <property type="protein sequence ID" value="MYL34683.1"/>
    <property type="molecule type" value="Genomic_DNA"/>
</dbReference>
<dbReference type="PANTHER" id="PTHR30632:SF0">
    <property type="entry name" value="SULFATE-BINDING PROTEIN"/>
    <property type="match status" value="1"/>
</dbReference>
<dbReference type="Proteomes" id="UP000468638">
    <property type="component" value="Unassembled WGS sequence"/>
</dbReference>
<organism evidence="6 7">
    <name type="scientific">Pontibacillus yanchengensis</name>
    <dbReference type="NCBI Taxonomy" id="462910"/>
    <lineage>
        <taxon>Bacteria</taxon>
        <taxon>Bacillati</taxon>
        <taxon>Bacillota</taxon>
        <taxon>Bacilli</taxon>
        <taxon>Bacillales</taxon>
        <taxon>Bacillaceae</taxon>
        <taxon>Pontibacillus</taxon>
    </lineage>
</organism>
<dbReference type="NCBIfam" id="TIGR01256">
    <property type="entry name" value="modA"/>
    <property type="match status" value="1"/>
</dbReference>
<comment type="similarity">
    <text evidence="1">Belongs to the bacterial solute-binding protein ModA family.</text>
</comment>
<feature type="binding site" evidence="5">
    <location>
        <position position="193"/>
    </location>
    <ligand>
        <name>molybdate</name>
        <dbReference type="ChEBI" id="CHEBI:36264"/>
    </ligand>
</feature>
<protein>
    <submittedName>
        <fullName evidence="6">Molybdate ABC transporter substrate-binding protein</fullName>
    </submittedName>
</protein>
<keyword evidence="2 5" id="KW-0500">Molybdenum</keyword>
<evidence type="ECO:0000256" key="3">
    <source>
        <dbReference type="ARBA" id="ARBA00022723"/>
    </source>
</evidence>
<dbReference type="GO" id="GO:1901359">
    <property type="term" value="F:tungstate binding"/>
    <property type="evidence" value="ECO:0007669"/>
    <property type="project" value="UniProtKB-ARBA"/>
</dbReference>
<evidence type="ECO:0000313" key="7">
    <source>
        <dbReference type="Proteomes" id="UP000468638"/>
    </source>
</evidence>
<name>A0A6I5A245_9BACI</name>
<proteinExistence type="inferred from homology"/>
<dbReference type="FunFam" id="3.40.190.10:FF:000035">
    <property type="entry name" value="Molybdate ABC transporter substrate-binding protein"/>
    <property type="match status" value="1"/>
</dbReference>
<keyword evidence="4" id="KW-0732">Signal</keyword>
<dbReference type="InterPro" id="IPR050682">
    <property type="entry name" value="ModA/WtpA"/>
</dbReference>
<dbReference type="PANTHER" id="PTHR30632">
    <property type="entry name" value="MOLYBDATE-BINDING PERIPLASMIC PROTEIN"/>
    <property type="match status" value="1"/>
</dbReference>
<reference evidence="6 7" key="1">
    <citation type="submission" date="2019-11" db="EMBL/GenBank/DDBJ databases">
        <title>Genome sequences of 17 halophilic strains isolated from different environments.</title>
        <authorList>
            <person name="Furrow R.E."/>
        </authorList>
    </citation>
    <scope>NUCLEOTIDE SEQUENCE [LARGE SCALE GENOMIC DNA]</scope>
    <source>
        <strain evidence="6 7">22514_16_FS</strain>
    </source>
</reference>
<dbReference type="GO" id="GO:0015689">
    <property type="term" value="P:molybdate ion transport"/>
    <property type="evidence" value="ECO:0007669"/>
    <property type="project" value="InterPro"/>
</dbReference>
<gene>
    <name evidence="6" type="primary">modA</name>
    <name evidence="6" type="ORF">GLW05_13885</name>
</gene>
<feature type="binding site" evidence="5">
    <location>
        <position position="148"/>
    </location>
    <ligand>
        <name>molybdate</name>
        <dbReference type="ChEBI" id="CHEBI:36264"/>
    </ligand>
</feature>
<dbReference type="PIRSF" id="PIRSF004846">
    <property type="entry name" value="ModA"/>
    <property type="match status" value="1"/>
</dbReference>
<dbReference type="SUPFAM" id="SSF53850">
    <property type="entry name" value="Periplasmic binding protein-like II"/>
    <property type="match status" value="1"/>
</dbReference>
<feature type="binding site" evidence="5">
    <location>
        <position position="175"/>
    </location>
    <ligand>
        <name>molybdate</name>
        <dbReference type="ChEBI" id="CHEBI:36264"/>
    </ligand>
</feature>
<evidence type="ECO:0000313" key="6">
    <source>
        <dbReference type="EMBL" id="MYL34683.1"/>
    </source>
</evidence>
<comment type="caution">
    <text evidence="6">The sequence shown here is derived from an EMBL/GenBank/DDBJ whole genome shotgun (WGS) entry which is preliminary data.</text>
</comment>
<accession>A0A6I5A245</accession>
<feature type="binding site" evidence="5">
    <location>
        <position position="68"/>
    </location>
    <ligand>
        <name>molybdate</name>
        <dbReference type="ChEBI" id="CHEBI:36264"/>
    </ligand>
</feature>
<dbReference type="RefSeq" id="WP_160847113.1">
    <property type="nucleotide sequence ID" value="NZ_WMEQ01000011.1"/>
</dbReference>
<sequence length="261" mass="28915">MTINTWFKLIVLLVLSISMVGCNSIKPSQTKEITISAAASLKEPLVTLQEQFEKENPKIELFFNYGGSGALKNQIVQGAPVDVYISANKQNVLDLINEEKMRQDGVVDLLSNQLVVIKSKREEKVMTFNDLAQSNQKFAIGHPNTVPAGMYAKEALTSIGLWETLQKQLVYAKDVRHVLSLVEQGSVVGGIVYQSDARSSNKVQVMKRVSEDTYSQIMYSIGVIDDSSNKTIANSFVSFLTNSKAQKVFEDSGFVPLKIKE</sequence>
<dbReference type="GO" id="GO:0046872">
    <property type="term" value="F:metal ion binding"/>
    <property type="evidence" value="ECO:0007669"/>
    <property type="project" value="UniProtKB-KW"/>
</dbReference>
<dbReference type="OrthoDB" id="9785015at2"/>
<keyword evidence="3 5" id="KW-0479">Metal-binding</keyword>
<dbReference type="Pfam" id="PF13531">
    <property type="entry name" value="SBP_bac_11"/>
    <property type="match status" value="1"/>
</dbReference>
<dbReference type="AlphaFoldDB" id="A0A6I5A245"/>
<evidence type="ECO:0000256" key="1">
    <source>
        <dbReference type="ARBA" id="ARBA00009175"/>
    </source>
</evidence>
<evidence type="ECO:0000256" key="2">
    <source>
        <dbReference type="ARBA" id="ARBA00022505"/>
    </source>
</evidence>